<dbReference type="CDD" id="cd00146">
    <property type="entry name" value="PKD"/>
    <property type="match status" value="1"/>
</dbReference>
<evidence type="ECO:0000256" key="2">
    <source>
        <dbReference type="SAM" id="SignalP"/>
    </source>
</evidence>
<reference evidence="5 6" key="1">
    <citation type="submission" date="2019-04" db="EMBL/GenBank/DDBJ databases">
        <authorList>
            <person name="Jiang L."/>
        </authorList>
    </citation>
    <scope>NUCLEOTIDE SEQUENCE [LARGE SCALE GENOMIC DNA]</scope>
    <source>
        <strain evidence="5 6">YIM 131861</strain>
    </source>
</reference>
<dbReference type="Gene3D" id="2.60.40.230">
    <property type="entry name" value="Neocarzinostatin-like"/>
    <property type="match status" value="1"/>
</dbReference>
<dbReference type="InterPro" id="IPR013783">
    <property type="entry name" value="Ig-like_fold"/>
</dbReference>
<dbReference type="InterPro" id="IPR005887">
    <property type="entry name" value="GH92_a_mannosidase_put"/>
</dbReference>
<dbReference type="Proteomes" id="UP000307380">
    <property type="component" value="Unassembled WGS sequence"/>
</dbReference>
<dbReference type="OrthoDB" id="9804511at2"/>
<keyword evidence="5" id="KW-0067">ATP-binding</keyword>
<dbReference type="PANTHER" id="PTHR12143:SF43">
    <property type="entry name" value="PUTATIVE-RELATED"/>
    <property type="match status" value="1"/>
</dbReference>
<protein>
    <submittedName>
        <fullName evidence="5">ATP-binding protein</fullName>
    </submittedName>
</protein>
<organism evidence="5 6">
    <name type="scientific">Orlajensenia flava</name>
    <dbReference type="NCBI Taxonomy" id="2565934"/>
    <lineage>
        <taxon>Bacteria</taxon>
        <taxon>Bacillati</taxon>
        <taxon>Actinomycetota</taxon>
        <taxon>Actinomycetes</taxon>
        <taxon>Micrococcales</taxon>
        <taxon>Microbacteriaceae</taxon>
        <taxon>Orlajensenia</taxon>
    </lineage>
</organism>
<sequence length="1953" mass="202530">MPERTILPIRSRVQSLLRRYTAPLVAGALVAAALPLAVASSAAAAENTDWSTSFEQGEAVAPFANQVELGADDAPLQQNVHGASGGSLLPSVTTVTASGENPPGEAAVWVADGDPNTKWLVFTPTGWLQYQLAASTTAVTYTLTSGGDAAERDPKNWVLTGSNDGATWTELDTQTNQTWADADRKVKKSFTIKTPGSYSYYRLDGIQNHSGGLIQLSDWDLVAADDPNAPAAPVTTTVGTGPSAGYNMKARVGWTGAHSLRFGGQHTGDGPASVTNRLFDVNISVGQRTRFSYLIFPELTANDLQYPSTYSAVNLRFSDGTELSDLKPTDVYGIDATARGQGAGKVLYPNQWNQVQVDLGTVAAGKTITAVQFSYDNPGGSAATSFGGFIDDISVVAAPATIDGSSLTHYVDTRRGTNSSSAFSRGSNEAITSIPNGFNFLVPVTNAQNTSREYSWQQDNTDANRTRFEGLGISHEPSPWMGDRNLFSVMPVAGAGAPNGNWHSRAATFGHDNETAQPDYYKVGLDNGVTAEMTPTDHAAIMRFSFTGAANSVVLDGPNDNGSFSIAADGTVTGWVENGAAGDTGRTRMFVSGRFDATPTATGKAADGRAMTQYASFDTSAKKTVELRFATSLLSVDQAAKNLALEVGSSSFDAVHDAARAAWNDRLGVIAVEGASETELRTLYSNLYRLNVYPNSQFENTGTSAAPVYKYASPVSAQTRASTATQTGAKIVDGTMYVNNGFWDTYRTVWPAYSMLYPKVAAQLVDGFTQQYRDGGWIARWSSPGYANIMTGTSSDVAFADAYLRGVDLPDRLSTYDAAVKNATTPSSNDSVGRKGLATSLFLGYTPASQGESVSWGAEGYINDFGIGNMAAKLAADPTVPADRAAQLSEESEYYLNRATGYVNMFDPSISFFQARNADGSFATPAAQYNPKSWWGPYTETNGWNFAFHAPQDPHGLANLYGGDKALEDKLDAFFSTPETSLGSIHEEAEARDGRYGQWGVSNQVSHHIPFMYNEAGAPAKAQAVVREALQRSWAGGGIGQGYAGDEDNGEMSAWYIFNALGFYPMQTGSTNLVLGSPLFTKATVKLEDGKSLVINAPETSTKNIYVQSVRVNGEDHPSPSIDSRILTAGGTLDFTMGSQPSAWGTGKDRGLPSLTTDDKVATPLVDSTDASLASVTSAGGENVAALADNDSRTQVTFANATPAVTVAYKGAKQKPTFYTITSGATADADASAWTLEGSNDGATWTEVDARSGRTFANRNQTVPFKIANPGAFQQFRLRVTAGGATVSLAEIELLTDGSGAEANALTFSPSAGLTATSSVESDFALGILSGGTASGYAASVDWGDGSPADAATIEAAKLGNYPVSARHTYAQPGVYQAKVTATDGSSSFSASVPITVAYVEPGGLQAAFDSVCIADDGVGGNCDAKGISYPRKGLADGGLTAGVSHDVPGTDLHFTLPVVPAGAPDNATGAGQTIAVDLGDGATKLSFIGAATEKNQDTAVTVNFTDGTSATTPLQFSDWTKGGNAGATAPYGNLEVVKSAYRLVGASPANTASYFFSTVPYVIPDGKTVASITMPVQPGEPGVTGRVHVFAIASNGTQPDAGFDAKVGADITGTAGEPVEATLASITQTDAAADAPIVRVQWGDGTVTEDADVAASGDGLAATGGHTYAVAGSYTVSVTVATPAKTTQLSLKAVIAAAPVYQTTLEVDPADDVLAGSDVSVTGDGFKPGESVTVVLQTPTPVSKTVEADAKGHVALTITVPGDLDPGIYPIIATGGSSKMPATVTVNVVPKPVEPVYTPQLHSDASSARAGDAVTVLGEGYAPGEKVTVEVHSDPVVVGTATASRQGAFSLTFALPDVPVGAHEIVATGDVSAVPASIPFRVLAAAIPGDGSTGTTGATDASVKALGHTGVDGPLLTTLGGVAVLGILFGGVMLFLRRRRGGKVDVTTGTDS</sequence>
<dbReference type="InterPro" id="IPR008928">
    <property type="entry name" value="6-hairpin_glycosidase_sf"/>
</dbReference>
<keyword evidence="1" id="KW-1133">Transmembrane helix</keyword>
<dbReference type="InterPro" id="IPR022409">
    <property type="entry name" value="PKD/Chitinase_dom"/>
</dbReference>
<dbReference type="InterPro" id="IPR012939">
    <property type="entry name" value="Glyco_hydro_92"/>
</dbReference>
<evidence type="ECO:0000256" key="1">
    <source>
        <dbReference type="SAM" id="Phobius"/>
    </source>
</evidence>
<dbReference type="SMART" id="SM00089">
    <property type="entry name" value="PKD"/>
    <property type="match status" value="2"/>
</dbReference>
<dbReference type="InterPro" id="IPR050883">
    <property type="entry name" value="PNGase"/>
</dbReference>
<dbReference type="SUPFAM" id="SSF48208">
    <property type="entry name" value="Six-hairpin glycosidases"/>
    <property type="match status" value="1"/>
</dbReference>
<accession>A0A4S4FW96</accession>
<dbReference type="SUPFAM" id="SSF49785">
    <property type="entry name" value="Galactose-binding domain-like"/>
    <property type="match status" value="2"/>
</dbReference>
<dbReference type="Gene3D" id="2.70.98.10">
    <property type="match status" value="1"/>
</dbReference>
<dbReference type="Gene3D" id="3.30.2080.10">
    <property type="entry name" value="GH92 mannosidase domain"/>
    <property type="match status" value="1"/>
</dbReference>
<feature type="domain" description="F5/8 type C" evidence="3">
    <location>
        <begin position="76"/>
        <end position="224"/>
    </location>
</feature>
<evidence type="ECO:0000313" key="5">
    <source>
        <dbReference type="EMBL" id="THG34352.1"/>
    </source>
</evidence>
<proteinExistence type="predicted"/>
<dbReference type="InterPro" id="IPR000601">
    <property type="entry name" value="PKD_dom"/>
</dbReference>
<dbReference type="InterPro" id="IPR008979">
    <property type="entry name" value="Galactose-bd-like_sf"/>
</dbReference>
<dbReference type="PROSITE" id="PS50022">
    <property type="entry name" value="FA58C_3"/>
    <property type="match status" value="1"/>
</dbReference>
<dbReference type="InterPro" id="IPR000421">
    <property type="entry name" value="FA58C"/>
</dbReference>
<feature type="signal peptide" evidence="2">
    <location>
        <begin position="1"/>
        <end position="44"/>
    </location>
</feature>
<evidence type="ECO:0000259" key="4">
    <source>
        <dbReference type="PROSITE" id="PS50093"/>
    </source>
</evidence>
<dbReference type="SUPFAM" id="SSF49299">
    <property type="entry name" value="PKD domain"/>
    <property type="match status" value="2"/>
</dbReference>
<dbReference type="InterPro" id="IPR014718">
    <property type="entry name" value="GH-type_carb-bd"/>
</dbReference>
<dbReference type="NCBIfam" id="TIGR01180">
    <property type="entry name" value="aman2_put"/>
    <property type="match status" value="1"/>
</dbReference>
<dbReference type="FunFam" id="3.30.2080.10:FF:000001">
    <property type="entry name" value="Alpha-1,2-mannosidase subfamily"/>
    <property type="match status" value="1"/>
</dbReference>
<dbReference type="GO" id="GO:0005524">
    <property type="term" value="F:ATP binding"/>
    <property type="evidence" value="ECO:0007669"/>
    <property type="project" value="UniProtKB-KW"/>
</dbReference>
<dbReference type="Gene3D" id="1.20.1610.10">
    <property type="entry name" value="alpha-1,2-mannosidases domains"/>
    <property type="match status" value="1"/>
</dbReference>
<keyword evidence="1" id="KW-0812">Transmembrane</keyword>
<dbReference type="GO" id="GO:0030246">
    <property type="term" value="F:carbohydrate binding"/>
    <property type="evidence" value="ECO:0007669"/>
    <property type="project" value="InterPro"/>
</dbReference>
<dbReference type="PANTHER" id="PTHR12143">
    <property type="entry name" value="PEPTIDE N-GLYCANASE PNGASE -RELATED"/>
    <property type="match status" value="1"/>
</dbReference>
<feature type="domain" description="PKD" evidence="4">
    <location>
        <begin position="1342"/>
        <end position="1397"/>
    </location>
</feature>
<dbReference type="InterPro" id="IPR041371">
    <property type="entry name" value="GH92_N"/>
</dbReference>
<name>A0A4S4FW96_9MICO</name>
<dbReference type="Gene3D" id="2.60.40.10">
    <property type="entry name" value="Immunoglobulins"/>
    <property type="match status" value="2"/>
</dbReference>
<dbReference type="GO" id="GO:0006516">
    <property type="term" value="P:glycoprotein catabolic process"/>
    <property type="evidence" value="ECO:0007669"/>
    <property type="project" value="TreeGrafter"/>
</dbReference>
<dbReference type="Gene3D" id="1.20.1050.60">
    <property type="entry name" value="alpha-1,2-mannosidase"/>
    <property type="match status" value="1"/>
</dbReference>
<dbReference type="InterPro" id="IPR035986">
    <property type="entry name" value="PKD_dom_sf"/>
</dbReference>
<comment type="caution">
    <text evidence="5">The sequence shown here is derived from an EMBL/GenBank/DDBJ whole genome shotgun (WGS) entry which is preliminary data.</text>
</comment>
<dbReference type="RefSeq" id="WP_136424150.1">
    <property type="nucleotide sequence ID" value="NZ_SSSN01000005.1"/>
</dbReference>
<keyword evidence="2" id="KW-0732">Signal</keyword>
<dbReference type="GO" id="GO:0000224">
    <property type="term" value="F:peptide-N4-(N-acetyl-beta-glucosaminyl)asparagine amidase activity"/>
    <property type="evidence" value="ECO:0007669"/>
    <property type="project" value="TreeGrafter"/>
</dbReference>
<feature type="chain" id="PRO_5020257499" evidence="2">
    <location>
        <begin position="45"/>
        <end position="1953"/>
    </location>
</feature>
<keyword evidence="1" id="KW-0472">Membrane</keyword>
<gene>
    <name evidence="5" type="ORF">E6C70_08745</name>
</gene>
<dbReference type="Pfam" id="PF17678">
    <property type="entry name" value="Glyco_hydro_92N"/>
    <property type="match status" value="1"/>
</dbReference>
<feature type="transmembrane region" description="Helical" evidence="1">
    <location>
        <begin position="1916"/>
        <end position="1937"/>
    </location>
</feature>
<dbReference type="Pfam" id="PF07971">
    <property type="entry name" value="Glyco_hydro_92"/>
    <property type="match status" value="1"/>
</dbReference>
<dbReference type="PROSITE" id="PS50093">
    <property type="entry name" value="PKD"/>
    <property type="match status" value="1"/>
</dbReference>
<dbReference type="Pfam" id="PF00754">
    <property type="entry name" value="F5_F8_type_C"/>
    <property type="match status" value="1"/>
</dbReference>
<dbReference type="Gene3D" id="2.60.120.260">
    <property type="entry name" value="Galactose-binding domain-like"/>
    <property type="match status" value="2"/>
</dbReference>
<keyword evidence="6" id="KW-1185">Reference proteome</keyword>
<evidence type="ECO:0000259" key="3">
    <source>
        <dbReference type="PROSITE" id="PS50022"/>
    </source>
</evidence>
<keyword evidence="5" id="KW-0547">Nucleotide-binding</keyword>
<dbReference type="GO" id="GO:0005829">
    <property type="term" value="C:cytosol"/>
    <property type="evidence" value="ECO:0007669"/>
    <property type="project" value="TreeGrafter"/>
</dbReference>
<evidence type="ECO:0000313" key="6">
    <source>
        <dbReference type="Proteomes" id="UP000307380"/>
    </source>
</evidence>
<dbReference type="EMBL" id="SSSN01000005">
    <property type="protein sequence ID" value="THG34352.1"/>
    <property type="molecule type" value="Genomic_DNA"/>
</dbReference>
<dbReference type="GO" id="GO:0005975">
    <property type="term" value="P:carbohydrate metabolic process"/>
    <property type="evidence" value="ECO:0007669"/>
    <property type="project" value="InterPro"/>
</dbReference>